<organism evidence="2 3">
    <name type="scientific">Coprinopsis cinerea (strain Okayama-7 / 130 / ATCC MYA-4618 / FGSC 9003)</name>
    <name type="common">Inky cap fungus</name>
    <name type="synonym">Hormographiella aspergillata</name>
    <dbReference type="NCBI Taxonomy" id="240176"/>
    <lineage>
        <taxon>Eukaryota</taxon>
        <taxon>Fungi</taxon>
        <taxon>Dikarya</taxon>
        <taxon>Basidiomycota</taxon>
        <taxon>Agaricomycotina</taxon>
        <taxon>Agaricomycetes</taxon>
        <taxon>Agaricomycetidae</taxon>
        <taxon>Agaricales</taxon>
        <taxon>Agaricineae</taxon>
        <taxon>Psathyrellaceae</taxon>
        <taxon>Coprinopsis</taxon>
    </lineage>
</organism>
<dbReference type="HOGENOM" id="CLU_415049_0_0_1"/>
<comment type="caution">
    <text evidence="2">The sequence shown here is derived from an EMBL/GenBank/DDBJ whole genome shotgun (WGS) entry which is preliminary data.</text>
</comment>
<dbReference type="InParanoid" id="A8PAD0"/>
<accession>A8PAD0</accession>
<feature type="compositionally biased region" description="Basic residues" evidence="1">
    <location>
        <begin position="494"/>
        <end position="505"/>
    </location>
</feature>
<evidence type="ECO:0000313" key="2">
    <source>
        <dbReference type="EMBL" id="EAU81944.2"/>
    </source>
</evidence>
<reference evidence="2 3" key="1">
    <citation type="journal article" date="2010" name="Proc. Natl. Acad. Sci. U.S.A.">
        <title>Insights into evolution of multicellular fungi from the assembled chromosomes of the mushroom Coprinopsis cinerea (Coprinus cinereus).</title>
        <authorList>
            <person name="Stajich J.E."/>
            <person name="Wilke S.K."/>
            <person name="Ahren D."/>
            <person name="Au C.H."/>
            <person name="Birren B.W."/>
            <person name="Borodovsky M."/>
            <person name="Burns C."/>
            <person name="Canback B."/>
            <person name="Casselton L.A."/>
            <person name="Cheng C.K."/>
            <person name="Deng J."/>
            <person name="Dietrich F.S."/>
            <person name="Fargo D.C."/>
            <person name="Farman M.L."/>
            <person name="Gathman A.C."/>
            <person name="Goldberg J."/>
            <person name="Guigo R."/>
            <person name="Hoegger P.J."/>
            <person name="Hooker J.B."/>
            <person name="Huggins A."/>
            <person name="James T.Y."/>
            <person name="Kamada T."/>
            <person name="Kilaru S."/>
            <person name="Kodira C."/>
            <person name="Kues U."/>
            <person name="Kupfer D."/>
            <person name="Kwan H.S."/>
            <person name="Lomsadze A."/>
            <person name="Li W."/>
            <person name="Lilly W.W."/>
            <person name="Ma L.J."/>
            <person name="Mackey A.J."/>
            <person name="Manning G."/>
            <person name="Martin F."/>
            <person name="Muraguchi H."/>
            <person name="Natvig D.O."/>
            <person name="Palmerini H."/>
            <person name="Ramesh M.A."/>
            <person name="Rehmeyer C.J."/>
            <person name="Roe B.A."/>
            <person name="Shenoy N."/>
            <person name="Stanke M."/>
            <person name="Ter-Hovhannisyan V."/>
            <person name="Tunlid A."/>
            <person name="Velagapudi R."/>
            <person name="Vision T.J."/>
            <person name="Zeng Q."/>
            <person name="Zolan M.E."/>
            <person name="Pukkila P.J."/>
        </authorList>
    </citation>
    <scope>NUCLEOTIDE SEQUENCE [LARGE SCALE GENOMIC DNA]</scope>
    <source>
        <strain evidence="3">Okayama-7 / 130 / ATCC MYA-4618 / FGSC 9003</strain>
    </source>
</reference>
<keyword evidence="3" id="KW-1185">Reference proteome</keyword>
<gene>
    <name evidence="2" type="ORF">CC1G_06155</name>
</gene>
<dbReference type="KEGG" id="cci:CC1G_06155"/>
<dbReference type="Proteomes" id="UP000001861">
    <property type="component" value="Unassembled WGS sequence"/>
</dbReference>
<evidence type="ECO:0000256" key="1">
    <source>
        <dbReference type="SAM" id="MobiDB-lite"/>
    </source>
</evidence>
<evidence type="ECO:0008006" key="4">
    <source>
        <dbReference type="Google" id="ProtNLM"/>
    </source>
</evidence>
<feature type="compositionally biased region" description="Basic and acidic residues" evidence="1">
    <location>
        <begin position="162"/>
        <end position="171"/>
    </location>
</feature>
<dbReference type="AlphaFoldDB" id="A8PAD0"/>
<feature type="compositionally biased region" description="Acidic residues" evidence="1">
    <location>
        <begin position="151"/>
        <end position="161"/>
    </location>
</feature>
<dbReference type="OMA" id="YRHITRI"/>
<dbReference type="VEuPathDB" id="FungiDB:CC1G_06155"/>
<name>A8PAD0_COPC7</name>
<dbReference type="SUPFAM" id="SSF52047">
    <property type="entry name" value="RNI-like"/>
    <property type="match status" value="1"/>
</dbReference>
<dbReference type="EMBL" id="AACS02000002">
    <property type="protein sequence ID" value="EAU81944.2"/>
    <property type="molecule type" value="Genomic_DNA"/>
</dbReference>
<dbReference type="RefSeq" id="XP_001839965.2">
    <property type="nucleotide sequence ID" value="XM_001839913.2"/>
</dbReference>
<feature type="region of interest" description="Disordered" evidence="1">
    <location>
        <begin position="273"/>
        <end position="311"/>
    </location>
</feature>
<feature type="compositionally biased region" description="Basic and acidic residues" evidence="1">
    <location>
        <begin position="132"/>
        <end position="142"/>
    </location>
</feature>
<feature type="compositionally biased region" description="Low complexity" evidence="1">
    <location>
        <begin position="469"/>
        <end position="493"/>
    </location>
</feature>
<dbReference type="OrthoDB" id="3071593at2759"/>
<feature type="region of interest" description="Disordered" evidence="1">
    <location>
        <begin position="131"/>
        <end position="172"/>
    </location>
</feature>
<feature type="compositionally biased region" description="Low complexity" evidence="1">
    <location>
        <begin position="276"/>
        <end position="287"/>
    </location>
</feature>
<sequence length="646" mass="73194">MAHQSPTGSSTLRRGPQLVNLPADILRTILDLLDVDVYWGPDRRTLRALSLTSKALTAHAQRLLFRSPFFTLDLYRHITRIIVDENNRVVGLEGSLGPTEEEPLTKFTRALKRNPALGLYVRSFKLSIRPPRTHDYDQVDPGRKHRRPDSPDSEDSDDSDDLPVKNDDDHHHRVRRPWHQKLVEKEFYSFLPLFTRLQHLHIVVQRHHLDNLDPPPYSVARVLELLSSSDRLESLHLESTRLDLPFSPTASLPPNTIPALSRLKRLVLDNCEWDSPRSPSPSSERSSPPAPTGTDMSTASGGSCQPEHPPLHLEHLTIYGPRTSSLQPIAALQAPNTLREFHLCTNRNMSMDYKSLYRFDRTGSSTTESTSPSSSSEVVPLRVLLKKSSKSLEKFMFSYPPGWGYGYPTLQTSLFASTSTSLFTSLTTLTTFTFRINSSDLFDWRRYPSPTFASSEDLSDEESSPPEHPYSSSNSISISNSSSPPAPSTSSNSNHHRRRRRRRPLPNHETLHSKFAFSLLTSPTSALSSAPNLTLLQIDLFGNQTLDDFQSHSPHWQVVSRHLMDECDYANCQCHSPAMGSRFESLQTILIRVSISERGMRSSEESLTKWMKDGPFSGLKEKRGIDVQVQNVNDWMYRSSYPHYDE</sequence>
<proteinExistence type="predicted"/>
<evidence type="ECO:0000313" key="3">
    <source>
        <dbReference type="Proteomes" id="UP000001861"/>
    </source>
</evidence>
<feature type="compositionally biased region" description="Polar residues" evidence="1">
    <location>
        <begin position="294"/>
        <end position="303"/>
    </location>
</feature>
<protein>
    <recommendedName>
        <fullName evidence="4">F-box domain-containing protein</fullName>
    </recommendedName>
</protein>
<feature type="region of interest" description="Disordered" evidence="1">
    <location>
        <begin position="453"/>
        <end position="507"/>
    </location>
</feature>
<dbReference type="GeneID" id="6016588"/>